<proteinExistence type="predicted"/>
<evidence type="ECO:0000313" key="4">
    <source>
        <dbReference type="Proteomes" id="UP001187531"/>
    </source>
</evidence>
<keyword evidence="1" id="KW-0175">Coiled coil</keyword>
<keyword evidence="4" id="KW-1185">Reference proteome</keyword>
<feature type="compositionally biased region" description="Basic and acidic residues" evidence="2">
    <location>
        <begin position="146"/>
        <end position="166"/>
    </location>
</feature>
<dbReference type="PANTHER" id="PTHR22091:SF1">
    <property type="entry name" value="COILED-COIL DOMAIN-CONTAINING PROTEIN 77"/>
    <property type="match status" value="1"/>
</dbReference>
<dbReference type="AlphaFoldDB" id="A0AA88L5Z9"/>
<dbReference type="Proteomes" id="UP001187531">
    <property type="component" value="Unassembled WGS sequence"/>
</dbReference>
<sequence length="733" mass="83826">MRFTHRLGQEIPVADTLSRLHMADTDPEEEPQAEVHVHNILKGIHIKDQMVEERLFARNVALENQILEFGTTLSKLQKALSDTQGQLNYEQTVAKQLQIENQYIQGSYKLKEQEKAIRVLSHLLGVEKADVQSVIKNQDIINFTKSKDKKEKEQNFSESPARERAEPTVTESSDSPSLEDVILSKRLEEMRNLAKEMCGVFLRDRELIQEEREVERKFLSEKITKLNDQLLSTQEELRHISQKYANLRVGEVTTAKAWENEKTMLLKKIKELPNVSDNEDIQILIEGLITALDTKKYTYCVVNLKKELKELKLLVEEATTIAEQYRSKSTTLQKQLRELKYENDETVSKAKAGWNLRWRKKNPQLEFYKESEAEIAGTRHPSSMSEGFVCTFAVEVGENESLKSQLRKALERCQKSDEKTKMELAGYKNEISLLKDELRRAEKKLYFLTLRQALILMHRPAVCAFLQQSAIRRTFSTALTILRSTEVPAANENDILSTKKLSPKEKIKLIFHEVNPNEISSTEIINVFNQLKSIVTLHGKGVLKPEKVELKQLVALFLKDIEALSVSNISNAVLFLSSVGYEFDKQSRSTIVSGLLQAIKRSPVGQIIQVVASRNLGNLIISDIEVQNEAIQTLQKRWVEVRNPKDLCRVLQLAQHFDKKFLSRIEDAIVESVESSKFEEKVSLILSLFKAKRRPTPALRALGYHLSKSPDQMTMNQCIGLLYAVSGLSFHDP</sequence>
<comment type="caution">
    <text evidence="3">The sequence shown here is derived from an EMBL/GenBank/DDBJ whole genome shotgun (WGS) entry which is preliminary data.</text>
</comment>
<name>A0AA88L5Z9_ARTSF</name>
<feature type="non-terminal residue" evidence="3">
    <location>
        <position position="1"/>
    </location>
</feature>
<dbReference type="EMBL" id="JAVRJZ010000009">
    <property type="protein sequence ID" value="KAK2718212.1"/>
    <property type="molecule type" value="Genomic_DNA"/>
</dbReference>
<evidence type="ECO:0000256" key="2">
    <source>
        <dbReference type="SAM" id="MobiDB-lite"/>
    </source>
</evidence>
<feature type="coiled-coil region" evidence="1">
    <location>
        <begin position="399"/>
        <end position="444"/>
    </location>
</feature>
<dbReference type="GO" id="GO:0005813">
    <property type="term" value="C:centrosome"/>
    <property type="evidence" value="ECO:0007669"/>
    <property type="project" value="TreeGrafter"/>
</dbReference>
<protein>
    <submittedName>
        <fullName evidence="3">Uncharacterized protein</fullName>
    </submittedName>
</protein>
<organism evidence="3 4">
    <name type="scientific">Artemia franciscana</name>
    <name type="common">Brine shrimp</name>
    <name type="synonym">Artemia sanfranciscana</name>
    <dbReference type="NCBI Taxonomy" id="6661"/>
    <lineage>
        <taxon>Eukaryota</taxon>
        <taxon>Metazoa</taxon>
        <taxon>Ecdysozoa</taxon>
        <taxon>Arthropoda</taxon>
        <taxon>Crustacea</taxon>
        <taxon>Branchiopoda</taxon>
        <taxon>Anostraca</taxon>
        <taxon>Artemiidae</taxon>
        <taxon>Artemia</taxon>
    </lineage>
</organism>
<dbReference type="InterPro" id="IPR037696">
    <property type="entry name" value="CCDC77"/>
</dbReference>
<gene>
    <name evidence="3" type="ORF">QYM36_005509</name>
</gene>
<feature type="coiled-coil region" evidence="1">
    <location>
        <begin position="216"/>
        <end position="243"/>
    </location>
</feature>
<reference evidence="3" key="1">
    <citation type="submission" date="2023-07" db="EMBL/GenBank/DDBJ databases">
        <title>Chromosome-level genome assembly of Artemia franciscana.</title>
        <authorList>
            <person name="Jo E."/>
        </authorList>
    </citation>
    <scope>NUCLEOTIDE SEQUENCE</scope>
    <source>
        <tissue evidence="3">Whole body</tissue>
    </source>
</reference>
<dbReference type="PANTHER" id="PTHR22091">
    <property type="entry name" value="COILED-COIL DOMAIN-CONTAINING PROTEIN 77"/>
    <property type="match status" value="1"/>
</dbReference>
<feature type="coiled-coil region" evidence="1">
    <location>
        <begin position="301"/>
        <end position="342"/>
    </location>
</feature>
<feature type="region of interest" description="Disordered" evidence="2">
    <location>
        <begin position="146"/>
        <end position="177"/>
    </location>
</feature>
<evidence type="ECO:0000256" key="1">
    <source>
        <dbReference type="SAM" id="Coils"/>
    </source>
</evidence>
<evidence type="ECO:0000313" key="3">
    <source>
        <dbReference type="EMBL" id="KAK2718212.1"/>
    </source>
</evidence>
<accession>A0AA88L5Z9</accession>